<name>A0ABZ0IEN3_9GAMM</name>
<proteinExistence type="inferred from homology"/>
<evidence type="ECO:0000256" key="1">
    <source>
        <dbReference type="ARBA" id="ARBA00005417"/>
    </source>
</evidence>
<keyword evidence="2" id="KW-0813">Transport</keyword>
<evidence type="ECO:0000313" key="7">
    <source>
        <dbReference type="Proteomes" id="UP001626549"/>
    </source>
</evidence>
<keyword evidence="4 6" id="KW-0067">ATP-binding</keyword>
<evidence type="ECO:0000256" key="3">
    <source>
        <dbReference type="ARBA" id="ARBA00022741"/>
    </source>
</evidence>
<dbReference type="PROSITE" id="PS50893">
    <property type="entry name" value="ABC_TRANSPORTER_2"/>
    <property type="match status" value="1"/>
</dbReference>
<dbReference type="PANTHER" id="PTHR43335">
    <property type="entry name" value="ABC TRANSPORTER, ATP-BINDING PROTEIN"/>
    <property type="match status" value="1"/>
</dbReference>
<dbReference type="CDD" id="cd03230">
    <property type="entry name" value="ABC_DR_subfamily_A"/>
    <property type="match status" value="1"/>
</dbReference>
<evidence type="ECO:0000259" key="5">
    <source>
        <dbReference type="PROSITE" id="PS50893"/>
    </source>
</evidence>
<evidence type="ECO:0000256" key="4">
    <source>
        <dbReference type="ARBA" id="ARBA00022840"/>
    </source>
</evidence>
<keyword evidence="3" id="KW-0547">Nucleotide-binding</keyword>
<dbReference type="Proteomes" id="UP001626549">
    <property type="component" value="Chromosome"/>
</dbReference>
<sequence length="315" mass="34375">MIDVKSLTRYYGKTTAVEDLSFSIEERQVVGLLGHNGAGKTTVMKMLSGFLEPTAGSVQIGGKDLNLHARELQRSLGYLPENLPIYPEMSIADYLDYAAHLKGLRGDSKRRAIRYSVDATELGDRFFDPIGQLSRGFKQRVGVAQAILGEPDLLILDEPANGLDPQQNEHMRDLVRELSTRATVILSTHIMQEVDALCERVLVLSNGSLALDSPLAALRESRELLLTSSDDAPNLVSLLTRLPQIADVATLDAAANKLTLTLSLHESAVMDTAAGNISRTVIDSGAKLYSLTPLRRNLEQIFREAVKEKGVSHGS</sequence>
<dbReference type="SUPFAM" id="SSF52540">
    <property type="entry name" value="P-loop containing nucleoside triphosphate hydrolases"/>
    <property type="match status" value="1"/>
</dbReference>
<dbReference type="EMBL" id="CP136865">
    <property type="protein sequence ID" value="WOJ97600.1"/>
    <property type="molecule type" value="Genomic_DNA"/>
</dbReference>
<dbReference type="InterPro" id="IPR027417">
    <property type="entry name" value="P-loop_NTPase"/>
</dbReference>
<gene>
    <name evidence="6" type="ORF">R0137_03275</name>
</gene>
<accession>A0ABZ0IEN3</accession>
<dbReference type="Gene3D" id="3.40.50.300">
    <property type="entry name" value="P-loop containing nucleotide triphosphate hydrolases"/>
    <property type="match status" value="1"/>
</dbReference>
<protein>
    <submittedName>
        <fullName evidence="6">ABC transporter ATP-binding protein</fullName>
    </submittedName>
</protein>
<organism evidence="6 7">
    <name type="scientific">Congregibacter brevis</name>
    <dbReference type="NCBI Taxonomy" id="3081201"/>
    <lineage>
        <taxon>Bacteria</taxon>
        <taxon>Pseudomonadati</taxon>
        <taxon>Pseudomonadota</taxon>
        <taxon>Gammaproteobacteria</taxon>
        <taxon>Cellvibrionales</taxon>
        <taxon>Halieaceae</taxon>
        <taxon>Congregibacter</taxon>
    </lineage>
</organism>
<keyword evidence="7" id="KW-1185">Reference proteome</keyword>
<reference evidence="6 7" key="1">
    <citation type="submission" date="2023-10" db="EMBL/GenBank/DDBJ databases">
        <title>Two novel species belonging to the OM43/NOR5 clade.</title>
        <authorList>
            <person name="Park M."/>
        </authorList>
    </citation>
    <scope>NUCLEOTIDE SEQUENCE [LARGE SCALE GENOMIC DNA]</scope>
    <source>
        <strain evidence="6 7">IMCC45268</strain>
    </source>
</reference>
<dbReference type="Pfam" id="PF00005">
    <property type="entry name" value="ABC_tran"/>
    <property type="match status" value="1"/>
</dbReference>
<feature type="domain" description="ABC transporter" evidence="5">
    <location>
        <begin position="2"/>
        <end position="231"/>
    </location>
</feature>
<dbReference type="InterPro" id="IPR003593">
    <property type="entry name" value="AAA+_ATPase"/>
</dbReference>
<evidence type="ECO:0000313" key="6">
    <source>
        <dbReference type="EMBL" id="WOJ97600.1"/>
    </source>
</evidence>
<evidence type="ECO:0000256" key="2">
    <source>
        <dbReference type="ARBA" id="ARBA00022448"/>
    </source>
</evidence>
<comment type="similarity">
    <text evidence="1">Belongs to the ABC transporter superfamily.</text>
</comment>
<dbReference type="InterPro" id="IPR003439">
    <property type="entry name" value="ABC_transporter-like_ATP-bd"/>
</dbReference>
<dbReference type="RefSeq" id="WP_407328505.1">
    <property type="nucleotide sequence ID" value="NZ_CP136865.1"/>
</dbReference>
<dbReference type="PANTHER" id="PTHR43335:SF4">
    <property type="entry name" value="ABC TRANSPORTER, ATP-BINDING PROTEIN"/>
    <property type="match status" value="1"/>
</dbReference>
<dbReference type="SMART" id="SM00382">
    <property type="entry name" value="AAA"/>
    <property type="match status" value="1"/>
</dbReference>
<dbReference type="GO" id="GO:0005524">
    <property type="term" value="F:ATP binding"/>
    <property type="evidence" value="ECO:0007669"/>
    <property type="project" value="UniProtKB-KW"/>
</dbReference>